<sequence>MKRNLGAGTLSPNGINLLFGDQRKLRILALLRQRGPMTRAEISRATGIAKSSISLMVEQLATDRSVQILRATSDNRSGSVKGRPGELVEIDPSSGAAIGIELGKNRMRGVIGDLSHEILSEIEVPLVSNYSFDLALKTAQEMVSHLLSVTRITPSRIIGIGVGVAAVIYLPLEMEKQESEIEDILDQRFVNALSEITGFSTTLENSSNLAAYAELLWGNGFGLRDFLYFKADHFIGGALVVSQEVITGSLGGGGEFGHLILDPQGPVCRCGQRGCLDTYASLHAMTSTASLTFGHEVDLPLFKHLIDNGDSVAIRILHDAAEKLGQAAAVLCRVLNPEQIIFSGELIDLHPDVMILATKKFKSQILPTNSHVKIVRGSLGDQASALGGVALILGQNS</sequence>
<name>A0A6J7ACS5_9ZZZZ</name>
<dbReference type="InterPro" id="IPR043129">
    <property type="entry name" value="ATPase_NBD"/>
</dbReference>
<dbReference type="Gene3D" id="3.30.420.40">
    <property type="match status" value="2"/>
</dbReference>
<dbReference type="AlphaFoldDB" id="A0A6J7ACS5"/>
<organism evidence="1">
    <name type="scientific">freshwater metagenome</name>
    <dbReference type="NCBI Taxonomy" id="449393"/>
    <lineage>
        <taxon>unclassified sequences</taxon>
        <taxon>metagenomes</taxon>
        <taxon>ecological metagenomes</taxon>
    </lineage>
</organism>
<dbReference type="EMBL" id="CAFABF010000049">
    <property type="protein sequence ID" value="CAB4830340.1"/>
    <property type="molecule type" value="Genomic_DNA"/>
</dbReference>
<reference evidence="1" key="1">
    <citation type="submission" date="2020-05" db="EMBL/GenBank/DDBJ databases">
        <authorList>
            <person name="Chiriac C."/>
            <person name="Salcher M."/>
            <person name="Ghai R."/>
            <person name="Kavagutti S V."/>
        </authorList>
    </citation>
    <scope>NUCLEOTIDE SEQUENCE</scope>
</reference>
<evidence type="ECO:0000313" key="1">
    <source>
        <dbReference type="EMBL" id="CAB4830340.1"/>
    </source>
</evidence>
<dbReference type="PANTHER" id="PTHR18964">
    <property type="entry name" value="ROK (REPRESSOR, ORF, KINASE) FAMILY"/>
    <property type="match status" value="1"/>
</dbReference>
<proteinExistence type="predicted"/>
<dbReference type="InterPro" id="IPR036390">
    <property type="entry name" value="WH_DNA-bd_sf"/>
</dbReference>
<dbReference type="SUPFAM" id="SSF53067">
    <property type="entry name" value="Actin-like ATPase domain"/>
    <property type="match status" value="1"/>
</dbReference>
<protein>
    <submittedName>
        <fullName evidence="1">Unannotated protein</fullName>
    </submittedName>
</protein>
<dbReference type="SUPFAM" id="SSF46785">
    <property type="entry name" value="Winged helix' DNA-binding domain"/>
    <property type="match status" value="1"/>
</dbReference>
<dbReference type="Gene3D" id="1.10.10.10">
    <property type="entry name" value="Winged helix-like DNA-binding domain superfamily/Winged helix DNA-binding domain"/>
    <property type="match status" value="1"/>
</dbReference>
<gene>
    <name evidence="1" type="ORF">UFOPK3167_00946</name>
</gene>
<dbReference type="Pfam" id="PF00480">
    <property type="entry name" value="ROK"/>
    <property type="match status" value="1"/>
</dbReference>
<dbReference type="InterPro" id="IPR036388">
    <property type="entry name" value="WH-like_DNA-bd_sf"/>
</dbReference>
<accession>A0A6J7ACS5</accession>
<dbReference type="InterPro" id="IPR000600">
    <property type="entry name" value="ROK"/>
</dbReference>
<dbReference type="PANTHER" id="PTHR18964:SF149">
    <property type="entry name" value="BIFUNCTIONAL UDP-N-ACETYLGLUCOSAMINE 2-EPIMERASE_N-ACETYLMANNOSAMINE KINASE"/>
    <property type="match status" value="1"/>
</dbReference>